<keyword evidence="9" id="KW-1185">Reference proteome</keyword>
<dbReference type="Proteomes" id="UP001596492">
    <property type="component" value="Unassembled WGS sequence"/>
</dbReference>
<dbReference type="InterPro" id="IPR029039">
    <property type="entry name" value="Flavoprotein-like_sf"/>
</dbReference>
<evidence type="ECO:0000256" key="4">
    <source>
        <dbReference type="ARBA" id="ARBA00023027"/>
    </source>
</evidence>
<dbReference type="EMBL" id="JBHTBR010000002">
    <property type="protein sequence ID" value="MFC7290562.1"/>
    <property type="molecule type" value="Genomic_DNA"/>
</dbReference>
<dbReference type="InterPro" id="IPR003680">
    <property type="entry name" value="Flavodoxin_fold"/>
</dbReference>
<keyword evidence="2 6" id="KW-0288">FMN</keyword>
<comment type="catalytic activity">
    <reaction evidence="5">
        <text>N,N-dimethyl-1,4-phenylenediamine + anthranilate + 2 NAD(+) = 2-(4-dimethylaminophenyl)diazenylbenzoate + 2 NADH + 2 H(+)</text>
        <dbReference type="Rhea" id="RHEA:55872"/>
        <dbReference type="ChEBI" id="CHEBI:15378"/>
        <dbReference type="ChEBI" id="CHEBI:15783"/>
        <dbReference type="ChEBI" id="CHEBI:16567"/>
        <dbReference type="ChEBI" id="CHEBI:57540"/>
        <dbReference type="ChEBI" id="CHEBI:57945"/>
        <dbReference type="ChEBI" id="CHEBI:71579"/>
        <dbReference type="EC" id="1.7.1.17"/>
    </reaction>
    <physiologicalReaction direction="right-to-left" evidence="5">
        <dbReference type="Rhea" id="RHEA:55874"/>
    </physiologicalReaction>
</comment>
<keyword evidence="3 6" id="KW-0560">Oxidoreductase</keyword>
<dbReference type="PANTHER" id="PTHR43741">
    <property type="entry name" value="FMN-DEPENDENT NADH-AZOREDUCTASE 1"/>
    <property type="match status" value="1"/>
</dbReference>
<dbReference type="HAMAP" id="MF_01216">
    <property type="entry name" value="Azoreductase_type1"/>
    <property type="match status" value="1"/>
</dbReference>
<comment type="subunit">
    <text evidence="6">Homodimer.</text>
</comment>
<feature type="binding site" evidence="6">
    <location>
        <position position="13"/>
    </location>
    <ligand>
        <name>FMN</name>
        <dbReference type="ChEBI" id="CHEBI:58210"/>
    </ligand>
</feature>
<keyword evidence="4 6" id="KW-0520">NAD</keyword>
<evidence type="ECO:0000313" key="8">
    <source>
        <dbReference type="EMBL" id="MFC7290562.1"/>
    </source>
</evidence>
<evidence type="ECO:0000313" key="9">
    <source>
        <dbReference type="Proteomes" id="UP001596492"/>
    </source>
</evidence>
<evidence type="ECO:0000259" key="7">
    <source>
        <dbReference type="Pfam" id="PF02525"/>
    </source>
</evidence>
<dbReference type="RefSeq" id="WP_382165553.1">
    <property type="nucleotide sequence ID" value="NZ_JBHTBR010000002.1"/>
</dbReference>
<evidence type="ECO:0000256" key="5">
    <source>
        <dbReference type="ARBA" id="ARBA00048542"/>
    </source>
</evidence>
<comment type="function">
    <text evidence="6">Also exhibits azoreductase activity. Catalyzes the reductive cleavage of the azo bond in aromatic azo compounds to the corresponding amines.</text>
</comment>
<dbReference type="EC" id="1.6.5.-" evidence="6"/>
<dbReference type="InterPro" id="IPR023048">
    <property type="entry name" value="NADH:quinone_OxRdtase_FMN_depd"/>
</dbReference>
<name>A0ABW2IHY4_9PROT</name>
<comment type="caution">
    <text evidence="6">Lacks conserved residue(s) required for the propagation of feature annotation.</text>
</comment>
<evidence type="ECO:0000256" key="1">
    <source>
        <dbReference type="ARBA" id="ARBA00022630"/>
    </source>
</evidence>
<dbReference type="InterPro" id="IPR050104">
    <property type="entry name" value="FMN-dep_NADH:Q_OxRdtase_AzoR1"/>
</dbReference>
<sequence length="196" mass="21264">MSDPTHILRIDASARHTGSVSRNLVDAVLDRLASKNNVHIQRRDVANGLPLIDEEWVGANFTPVEARTQNQRNALALSDTLVRELQDADVIVFGLPIYNFSVPASLKAWIDLVARAGVTFKYTNNGPEGLLENKQAIVVLVSGGTISGSEIDFATPYIRHVLGFMGIFDVKIITADALGISADEKISQAKVTISKL</sequence>
<comment type="similarity">
    <text evidence="6">Belongs to the azoreductase type 1 family.</text>
</comment>
<dbReference type="EC" id="1.7.1.17" evidence="6"/>
<comment type="caution">
    <text evidence="8">The sequence shown here is derived from an EMBL/GenBank/DDBJ whole genome shotgun (WGS) entry which is preliminary data.</text>
</comment>
<dbReference type="SUPFAM" id="SSF52218">
    <property type="entry name" value="Flavoproteins"/>
    <property type="match status" value="1"/>
</dbReference>
<dbReference type="PANTHER" id="PTHR43741:SF2">
    <property type="entry name" value="FMN-DEPENDENT NADH:QUINONE OXIDOREDUCTASE"/>
    <property type="match status" value="1"/>
</dbReference>
<proteinExistence type="inferred from homology"/>
<accession>A0ABW2IHY4</accession>
<comment type="catalytic activity">
    <reaction evidence="6">
        <text>2 a quinone + NADH + H(+) = 2 a 1,4-benzosemiquinone + NAD(+)</text>
        <dbReference type="Rhea" id="RHEA:65952"/>
        <dbReference type="ChEBI" id="CHEBI:15378"/>
        <dbReference type="ChEBI" id="CHEBI:57540"/>
        <dbReference type="ChEBI" id="CHEBI:57945"/>
        <dbReference type="ChEBI" id="CHEBI:132124"/>
        <dbReference type="ChEBI" id="CHEBI:134225"/>
    </reaction>
</comment>
<keyword evidence="1 6" id="KW-0285">Flavoprotein</keyword>
<comment type="cofactor">
    <cofactor evidence="6">
        <name>FMN</name>
        <dbReference type="ChEBI" id="CHEBI:58210"/>
    </cofactor>
    <text evidence="6">Binds 1 FMN per subunit.</text>
</comment>
<reference evidence="9" key="1">
    <citation type="journal article" date="2019" name="Int. J. Syst. Evol. Microbiol.">
        <title>The Global Catalogue of Microorganisms (GCM) 10K type strain sequencing project: providing services to taxonomists for standard genome sequencing and annotation.</title>
        <authorList>
            <consortium name="The Broad Institute Genomics Platform"/>
            <consortium name="The Broad Institute Genome Sequencing Center for Infectious Disease"/>
            <person name="Wu L."/>
            <person name="Ma J."/>
        </authorList>
    </citation>
    <scope>NUCLEOTIDE SEQUENCE [LARGE SCALE GENOMIC DNA]</scope>
    <source>
        <strain evidence="9">CCUG 51308</strain>
    </source>
</reference>
<dbReference type="Gene3D" id="3.40.50.360">
    <property type="match status" value="1"/>
</dbReference>
<evidence type="ECO:0000256" key="3">
    <source>
        <dbReference type="ARBA" id="ARBA00023002"/>
    </source>
</evidence>
<feature type="binding site" evidence="6">
    <location>
        <begin position="19"/>
        <end position="21"/>
    </location>
    <ligand>
        <name>FMN</name>
        <dbReference type="ChEBI" id="CHEBI:58210"/>
    </ligand>
</feature>
<gene>
    <name evidence="6" type="primary">azoR</name>
    <name evidence="8" type="ORF">ACFQS8_02950</name>
</gene>
<evidence type="ECO:0000256" key="6">
    <source>
        <dbReference type="HAMAP-Rule" id="MF_01216"/>
    </source>
</evidence>
<protein>
    <recommendedName>
        <fullName evidence="6">FMN dependent NADH:quinone oxidoreductase</fullName>
        <ecNumber evidence="6">1.6.5.-</ecNumber>
    </recommendedName>
    <alternativeName>
        <fullName evidence="6">Azo-dye reductase</fullName>
    </alternativeName>
    <alternativeName>
        <fullName evidence="6">FMN-dependent NADH-azo compound oxidoreductase</fullName>
    </alternativeName>
    <alternativeName>
        <fullName evidence="6">FMN-dependent NADH-azoreductase</fullName>
        <ecNumber evidence="6">1.7.1.17</ecNumber>
    </alternativeName>
</protein>
<feature type="domain" description="Flavodoxin-like fold" evidence="7">
    <location>
        <begin position="6"/>
        <end position="194"/>
    </location>
</feature>
<comment type="function">
    <text evidence="6">Quinone reductase that provides resistance to thiol-specific stress caused by electrophilic quinones.</text>
</comment>
<dbReference type="Pfam" id="PF02525">
    <property type="entry name" value="Flavodoxin_2"/>
    <property type="match status" value="1"/>
</dbReference>
<evidence type="ECO:0000256" key="2">
    <source>
        <dbReference type="ARBA" id="ARBA00022643"/>
    </source>
</evidence>
<organism evidence="8 9">
    <name type="scientific">Hirschia litorea</name>
    <dbReference type="NCBI Taxonomy" id="1199156"/>
    <lineage>
        <taxon>Bacteria</taxon>
        <taxon>Pseudomonadati</taxon>
        <taxon>Pseudomonadota</taxon>
        <taxon>Alphaproteobacteria</taxon>
        <taxon>Hyphomonadales</taxon>
        <taxon>Hyphomonadaceae</taxon>
        <taxon>Hirschia</taxon>
    </lineage>
</organism>